<dbReference type="InParanoid" id="M0MDP6"/>
<gene>
    <name evidence="2" type="ORF">C449_15802</name>
</gene>
<accession>M0MDP6</accession>
<feature type="region of interest" description="Disordered" evidence="1">
    <location>
        <begin position="166"/>
        <end position="196"/>
    </location>
</feature>
<organism evidence="2 3">
    <name type="scientific">Halococcus saccharolyticus DSM 5350</name>
    <dbReference type="NCBI Taxonomy" id="1227455"/>
    <lineage>
        <taxon>Archaea</taxon>
        <taxon>Methanobacteriati</taxon>
        <taxon>Methanobacteriota</taxon>
        <taxon>Stenosarchaea group</taxon>
        <taxon>Halobacteria</taxon>
        <taxon>Halobacteriales</taxon>
        <taxon>Halococcaceae</taxon>
        <taxon>Halococcus</taxon>
    </lineage>
</organism>
<reference evidence="2 3" key="1">
    <citation type="journal article" date="2014" name="PLoS Genet.">
        <title>Phylogenetically driven sequencing of extremely halophilic archaea reveals strategies for static and dynamic osmo-response.</title>
        <authorList>
            <person name="Becker E.A."/>
            <person name="Seitzer P.M."/>
            <person name="Tritt A."/>
            <person name="Larsen D."/>
            <person name="Krusor M."/>
            <person name="Yao A.I."/>
            <person name="Wu D."/>
            <person name="Madern D."/>
            <person name="Eisen J.A."/>
            <person name="Darling A.E."/>
            <person name="Facciotti M.T."/>
        </authorList>
    </citation>
    <scope>NUCLEOTIDE SEQUENCE [LARGE SCALE GENOMIC DNA]</scope>
    <source>
        <strain evidence="2 3">DSM 5350</strain>
    </source>
</reference>
<dbReference type="Pfam" id="PF23422">
    <property type="entry name" value="DUF7110"/>
    <property type="match status" value="1"/>
</dbReference>
<evidence type="ECO:0000256" key="1">
    <source>
        <dbReference type="SAM" id="MobiDB-lite"/>
    </source>
</evidence>
<sequence>MTNCVFQLHSTLELPLEDVHEFLEDPDLPEGVESIDFTRRNNTLIVRAVAADDSISKYTPTAQLKASVTENRVYEELPEDEQPPHPGGPQWGGGPGDDEEPPPSELVEYACFKGDRETVLQNTALQYSMFEVLREIARIAEKGTLTAIAAVDDELEATRIVDGEERPASLEVVEDPTEGPAASKGVDWRDNKFISD</sequence>
<dbReference type="PATRIC" id="fig|1227455.4.peg.3216"/>
<name>M0MDP6_9EURY</name>
<evidence type="ECO:0000313" key="2">
    <source>
        <dbReference type="EMBL" id="EMA43453.1"/>
    </source>
</evidence>
<comment type="caution">
    <text evidence="2">The sequence shown here is derived from an EMBL/GenBank/DDBJ whole genome shotgun (WGS) entry which is preliminary data.</text>
</comment>
<dbReference type="OrthoDB" id="212703at2157"/>
<proteinExistence type="predicted"/>
<dbReference type="Proteomes" id="UP000011669">
    <property type="component" value="Unassembled WGS sequence"/>
</dbReference>
<feature type="compositionally biased region" description="Basic and acidic residues" evidence="1">
    <location>
        <begin position="186"/>
        <end position="196"/>
    </location>
</feature>
<dbReference type="AlphaFoldDB" id="M0MDP6"/>
<keyword evidence="3" id="KW-1185">Reference proteome</keyword>
<dbReference type="RefSeq" id="WP_006079018.1">
    <property type="nucleotide sequence ID" value="NZ_AOMD01000030.1"/>
</dbReference>
<feature type="region of interest" description="Disordered" evidence="1">
    <location>
        <begin position="76"/>
        <end position="105"/>
    </location>
</feature>
<dbReference type="InterPro" id="IPR055534">
    <property type="entry name" value="DUF7110"/>
</dbReference>
<evidence type="ECO:0000313" key="3">
    <source>
        <dbReference type="Proteomes" id="UP000011669"/>
    </source>
</evidence>
<protein>
    <submittedName>
        <fullName evidence="2">Uncharacterized protein</fullName>
    </submittedName>
</protein>
<dbReference type="EMBL" id="AOMD01000030">
    <property type="protein sequence ID" value="EMA43453.1"/>
    <property type="molecule type" value="Genomic_DNA"/>
</dbReference>